<evidence type="ECO:0000313" key="2">
    <source>
        <dbReference type="EMBL" id="APH02272.1"/>
    </source>
</evidence>
<dbReference type="AlphaFoldDB" id="A0A1L3MIW5"/>
<sequence length="197" mass="21475">MITHYRTLSATVAAAALAAALVPAASAAPASDTGVDASSVASDDRLDFTERRIGTAWFPASVWSVKKSVNATFGWSDETSTDRVDGCLSDITGSTHYYSAIFWNDGVVVRGVSRTKPVRLDSYGIFTAAASRQIDLPYKVGVGNSATYLKARAGWMRVDDSRVFNDGRIYSRGKVFWFMNKAGTRVDEVWFNPTFCD</sequence>
<evidence type="ECO:0000313" key="3">
    <source>
        <dbReference type="Proteomes" id="UP000182938"/>
    </source>
</evidence>
<evidence type="ECO:0000256" key="1">
    <source>
        <dbReference type="SAM" id="SignalP"/>
    </source>
</evidence>
<dbReference type="EMBL" id="CP013290">
    <property type="protein sequence ID" value="APH02272.1"/>
    <property type="molecule type" value="Genomic_DNA"/>
</dbReference>
<feature type="chain" id="PRO_5012927776" evidence="1">
    <location>
        <begin position="28"/>
        <end position="197"/>
    </location>
</feature>
<feature type="signal peptide" evidence="1">
    <location>
        <begin position="1"/>
        <end position="27"/>
    </location>
</feature>
<name>A0A1L3MIW5_9MICO</name>
<protein>
    <submittedName>
        <fullName evidence="2">Uncharacterized protein</fullName>
    </submittedName>
</protein>
<dbReference type="KEGG" id="jte:ASJ30_12630"/>
<keyword evidence="1" id="KW-0732">Signal</keyword>
<dbReference type="Proteomes" id="UP000182938">
    <property type="component" value="Chromosome"/>
</dbReference>
<reference evidence="2 3" key="1">
    <citation type="submission" date="2015-11" db="EMBL/GenBank/DDBJ databases">
        <authorList>
            <person name="Zhang Y."/>
            <person name="Guo Z."/>
        </authorList>
    </citation>
    <scope>NUCLEOTIDE SEQUENCE [LARGE SCALE GENOMIC DNA]</scope>
    <source>
        <strain evidence="2 3">YFY001</strain>
    </source>
</reference>
<organism evidence="2 3">
    <name type="scientific">Janibacter indicus</name>
    <dbReference type="NCBI Taxonomy" id="857417"/>
    <lineage>
        <taxon>Bacteria</taxon>
        <taxon>Bacillati</taxon>
        <taxon>Actinomycetota</taxon>
        <taxon>Actinomycetes</taxon>
        <taxon>Micrococcales</taxon>
        <taxon>Intrasporangiaceae</taxon>
        <taxon>Janibacter</taxon>
    </lineage>
</organism>
<proteinExistence type="predicted"/>
<gene>
    <name evidence="2" type="ORF">ASJ30_12630</name>
</gene>
<accession>A0A1L3MIW5</accession>
<dbReference type="RefSeq" id="WP_072625425.1">
    <property type="nucleotide sequence ID" value="NZ_CP013290.1"/>
</dbReference>
<keyword evidence="3" id="KW-1185">Reference proteome</keyword>